<dbReference type="RefSeq" id="XP_060439521.1">
    <property type="nucleotide sequence ID" value="XM_060581575.1"/>
</dbReference>
<gene>
    <name evidence="2" type="ORF">BDP81DRAFT_118819</name>
</gene>
<comment type="caution">
    <text evidence="2">The sequence shown here is derived from an EMBL/GenBank/DDBJ whole genome shotgun (WGS) entry which is preliminary data.</text>
</comment>
<organism evidence="2 3">
    <name type="scientific">Colletotrichum phormii</name>
    <dbReference type="NCBI Taxonomy" id="359342"/>
    <lineage>
        <taxon>Eukaryota</taxon>
        <taxon>Fungi</taxon>
        <taxon>Dikarya</taxon>
        <taxon>Ascomycota</taxon>
        <taxon>Pezizomycotina</taxon>
        <taxon>Sordariomycetes</taxon>
        <taxon>Hypocreomycetidae</taxon>
        <taxon>Glomerellales</taxon>
        <taxon>Glomerellaceae</taxon>
        <taxon>Colletotrichum</taxon>
        <taxon>Colletotrichum acutatum species complex</taxon>
    </lineage>
</organism>
<name>A0AAI9ZHJ4_9PEZI</name>
<evidence type="ECO:0008006" key="4">
    <source>
        <dbReference type="Google" id="ProtNLM"/>
    </source>
</evidence>
<feature type="chain" id="PRO_5042470996" description="Secreted protein" evidence="1">
    <location>
        <begin position="18"/>
        <end position="148"/>
    </location>
</feature>
<keyword evidence="1" id="KW-0732">Signal</keyword>
<dbReference type="GeneID" id="85466437"/>
<protein>
    <recommendedName>
        <fullName evidence="4">Secreted protein</fullName>
    </recommendedName>
</protein>
<dbReference type="AlphaFoldDB" id="A0AAI9ZHJ4"/>
<keyword evidence="3" id="KW-1185">Reference proteome</keyword>
<dbReference type="EMBL" id="JAHMHQ010000028">
    <property type="protein sequence ID" value="KAK1623526.1"/>
    <property type="molecule type" value="Genomic_DNA"/>
</dbReference>
<feature type="signal peptide" evidence="1">
    <location>
        <begin position="1"/>
        <end position="17"/>
    </location>
</feature>
<reference evidence="2" key="1">
    <citation type="submission" date="2021-06" db="EMBL/GenBank/DDBJ databases">
        <title>Comparative genomics, transcriptomics and evolutionary studies reveal genomic signatures of adaptation to plant cell wall in hemibiotrophic fungi.</title>
        <authorList>
            <consortium name="DOE Joint Genome Institute"/>
            <person name="Baroncelli R."/>
            <person name="Diaz J.F."/>
            <person name="Benocci T."/>
            <person name="Peng M."/>
            <person name="Battaglia E."/>
            <person name="Haridas S."/>
            <person name="Andreopoulos W."/>
            <person name="Labutti K."/>
            <person name="Pangilinan J."/>
            <person name="Floch G.L."/>
            <person name="Makela M.R."/>
            <person name="Henrissat B."/>
            <person name="Grigoriev I.V."/>
            <person name="Crouch J.A."/>
            <person name="De Vries R.P."/>
            <person name="Sukno S.A."/>
            <person name="Thon M.R."/>
        </authorList>
    </citation>
    <scope>NUCLEOTIDE SEQUENCE</scope>
    <source>
        <strain evidence="2">CBS 102054</strain>
    </source>
</reference>
<proteinExistence type="predicted"/>
<evidence type="ECO:0000256" key="1">
    <source>
        <dbReference type="SAM" id="SignalP"/>
    </source>
</evidence>
<evidence type="ECO:0000313" key="2">
    <source>
        <dbReference type="EMBL" id="KAK1623526.1"/>
    </source>
</evidence>
<sequence>MIFFFSDWLWAVMAGQSEPVSSDQSVQAEQPARTIDTRCVRAGSRPWVEFSAVGIAQIPYEYLDVGGHGSLSANDELRTVPRNSRSNLAMSALVRVPVVSLTGDEAAATPVSTEQQAEGQAWTRCVWSLRAGDGGFGLPLEWAFDPGQ</sequence>
<accession>A0AAI9ZHJ4</accession>
<evidence type="ECO:0000313" key="3">
    <source>
        <dbReference type="Proteomes" id="UP001243989"/>
    </source>
</evidence>
<dbReference type="Proteomes" id="UP001243989">
    <property type="component" value="Unassembled WGS sequence"/>
</dbReference>